<dbReference type="InterPro" id="IPR053967">
    <property type="entry name" value="LlgE_F_G-like_D1"/>
</dbReference>
<dbReference type="Pfam" id="PF22692">
    <property type="entry name" value="LlgE_F_G_D1"/>
    <property type="match status" value="1"/>
</dbReference>
<organism evidence="10 11">
    <name type="scientific">Candidatus Manganitrophus noduliformans</name>
    <dbReference type="NCBI Taxonomy" id="2606439"/>
    <lineage>
        <taxon>Bacteria</taxon>
        <taxon>Pseudomonadati</taxon>
        <taxon>Nitrospirota</taxon>
        <taxon>Nitrospiria</taxon>
        <taxon>Candidatus Troglogloeales</taxon>
        <taxon>Candidatus Manganitrophaceae</taxon>
        <taxon>Candidatus Manganitrophus</taxon>
    </lineage>
</organism>
<protein>
    <recommendedName>
        <fullName evidence="3 5">Flagellar hook protein FlgE</fullName>
    </recommendedName>
</protein>
<evidence type="ECO:0000259" key="6">
    <source>
        <dbReference type="Pfam" id="PF00460"/>
    </source>
</evidence>
<dbReference type="NCBIfam" id="TIGR03506">
    <property type="entry name" value="FlgEFG_subfam"/>
    <property type="match status" value="1"/>
</dbReference>
<proteinExistence type="inferred from homology"/>
<dbReference type="PROSITE" id="PS00588">
    <property type="entry name" value="FLAGELLA_BB_ROD"/>
    <property type="match status" value="1"/>
</dbReference>
<name>A0A7X6DTD6_9BACT</name>
<keyword evidence="10" id="KW-0969">Cilium</keyword>
<gene>
    <name evidence="10" type="ORF">MNODULE_20030</name>
</gene>
<dbReference type="InterPro" id="IPR037058">
    <property type="entry name" value="Falgellar_hook_FlgE_sf"/>
</dbReference>
<dbReference type="GO" id="GO:0005829">
    <property type="term" value="C:cytosol"/>
    <property type="evidence" value="ECO:0007669"/>
    <property type="project" value="TreeGrafter"/>
</dbReference>
<dbReference type="GO" id="GO:0009424">
    <property type="term" value="C:bacterial-type flagellum hook"/>
    <property type="evidence" value="ECO:0007669"/>
    <property type="project" value="TreeGrafter"/>
</dbReference>
<dbReference type="GO" id="GO:0009425">
    <property type="term" value="C:bacterial-type flagellum basal body"/>
    <property type="evidence" value="ECO:0007669"/>
    <property type="project" value="UniProtKB-SubCell"/>
</dbReference>
<keyword evidence="11" id="KW-1185">Reference proteome</keyword>
<comment type="function">
    <text evidence="5">A flexible structure which links the flagellar filament to the drive apparatus in the basal body.</text>
</comment>
<dbReference type="Pfam" id="PF07559">
    <property type="entry name" value="FlgE_D2"/>
    <property type="match status" value="1"/>
</dbReference>
<reference evidence="10 11" key="1">
    <citation type="journal article" date="2020" name="Nature">
        <title>Bacterial chemolithoautotrophy via manganese oxidation.</title>
        <authorList>
            <person name="Yu H."/>
            <person name="Leadbetter J.R."/>
        </authorList>
    </citation>
    <scope>NUCLEOTIDE SEQUENCE [LARGE SCALE GENOMIC DNA]</scope>
    <source>
        <strain evidence="10 11">Mn-1</strain>
    </source>
</reference>
<dbReference type="PANTHER" id="PTHR30435:SF1">
    <property type="entry name" value="FLAGELLAR HOOK PROTEIN FLGE"/>
    <property type="match status" value="1"/>
</dbReference>
<feature type="domain" description="Flagellar hook protein FlgE D2" evidence="8">
    <location>
        <begin position="162"/>
        <end position="309"/>
    </location>
</feature>
<dbReference type="InterPro" id="IPR010930">
    <property type="entry name" value="Flg_bb/hook_C_dom"/>
</dbReference>
<dbReference type="Pfam" id="PF00460">
    <property type="entry name" value="Flg_bb_rod"/>
    <property type="match status" value="1"/>
</dbReference>
<keyword evidence="10" id="KW-0966">Cell projection</keyword>
<evidence type="ECO:0000256" key="5">
    <source>
        <dbReference type="RuleBase" id="RU362116"/>
    </source>
</evidence>
<dbReference type="InterPro" id="IPR019776">
    <property type="entry name" value="Flagellar_basal_body_rod_CS"/>
</dbReference>
<evidence type="ECO:0000256" key="4">
    <source>
        <dbReference type="ARBA" id="ARBA00023143"/>
    </source>
</evidence>
<dbReference type="GO" id="GO:0071978">
    <property type="term" value="P:bacterial-type flagellum-dependent swarming motility"/>
    <property type="evidence" value="ECO:0007669"/>
    <property type="project" value="TreeGrafter"/>
</dbReference>
<evidence type="ECO:0000256" key="2">
    <source>
        <dbReference type="ARBA" id="ARBA00009677"/>
    </source>
</evidence>
<dbReference type="Proteomes" id="UP000534783">
    <property type="component" value="Unassembled WGS sequence"/>
</dbReference>
<evidence type="ECO:0000256" key="3">
    <source>
        <dbReference type="ARBA" id="ARBA00019015"/>
    </source>
</evidence>
<dbReference type="RefSeq" id="WP_168062996.1">
    <property type="nucleotide sequence ID" value="NZ_VTOW01000005.1"/>
</dbReference>
<dbReference type="PANTHER" id="PTHR30435">
    <property type="entry name" value="FLAGELLAR PROTEIN"/>
    <property type="match status" value="1"/>
</dbReference>
<comment type="caution">
    <text evidence="10">The sequence shown here is derived from an EMBL/GenBank/DDBJ whole genome shotgun (WGS) entry which is preliminary data.</text>
</comment>
<dbReference type="SUPFAM" id="SSF117143">
    <property type="entry name" value="Flagellar hook protein flgE"/>
    <property type="match status" value="1"/>
</dbReference>
<evidence type="ECO:0000313" key="10">
    <source>
        <dbReference type="EMBL" id="NKE73047.1"/>
    </source>
</evidence>
<comment type="similarity">
    <text evidence="2 5">Belongs to the flagella basal body rod proteins family.</text>
</comment>
<evidence type="ECO:0000256" key="1">
    <source>
        <dbReference type="ARBA" id="ARBA00004117"/>
    </source>
</evidence>
<evidence type="ECO:0000259" key="8">
    <source>
        <dbReference type="Pfam" id="PF07559"/>
    </source>
</evidence>
<feature type="domain" description="Flagellar basal body rod protein N-terminal" evidence="6">
    <location>
        <begin position="10"/>
        <end position="37"/>
    </location>
</feature>
<dbReference type="InterPro" id="IPR001444">
    <property type="entry name" value="Flag_bb_rod_N"/>
</dbReference>
<comment type="subcellular location">
    <subcellularLocation>
        <location evidence="1 5">Bacterial flagellum basal body</location>
    </subcellularLocation>
</comment>
<sequence>MAILTSLFSSVSGINAFGNGLSVISNNIANMATIGFKDSSVAFADIIGEGSSSNQIGHGVFVSGIRTQFIQGSFETTGNGLDMALEGDGFFLLRTPEGTESYTRAGLFSVDQNGLIANPEGLLLQGYQADPTGELTGQIGNLNVASTSFPPQSTAEMSIVANIDSRATIPPAFDVTDPTATSNFSTSLSMFDSLGNSHLVSIFFRKSATGAGGNTWEWFALVEGADSASGVTEIQAQGTLTFTTAGELDTVSAITYPTGGFDFSGGATQNQIIDFNFGESITTDGGTGLNGLTQFGSNSGVLNQLQDGYASGSLQRVSVNKEGLITGLFTNGKSRTLGGVTLGRFNNPQGLVKLGNNLYAVSSDSGQPIFGSPDSAGMGRILASSLELSSVDLAGQFVKMIEYQRGFQANSRVISITDEILQELVNLTR</sequence>
<feature type="domain" description="Flagellar hook protein FlgE/F/G-like D1" evidence="9">
    <location>
        <begin position="84"/>
        <end position="141"/>
    </location>
</feature>
<evidence type="ECO:0000259" key="7">
    <source>
        <dbReference type="Pfam" id="PF06429"/>
    </source>
</evidence>
<dbReference type="AlphaFoldDB" id="A0A7X6DTD6"/>
<dbReference type="EMBL" id="VTOW01000005">
    <property type="protein sequence ID" value="NKE73047.1"/>
    <property type="molecule type" value="Genomic_DNA"/>
</dbReference>
<evidence type="ECO:0000313" key="11">
    <source>
        <dbReference type="Proteomes" id="UP000534783"/>
    </source>
</evidence>
<evidence type="ECO:0000259" key="9">
    <source>
        <dbReference type="Pfam" id="PF22692"/>
    </source>
</evidence>
<dbReference type="InterPro" id="IPR020013">
    <property type="entry name" value="Flagellar_FlgE/F/G"/>
</dbReference>
<feature type="domain" description="Flagellar basal-body/hook protein C-terminal" evidence="7">
    <location>
        <begin position="385"/>
        <end position="427"/>
    </location>
</feature>
<accession>A0A7X6DTD6</accession>
<dbReference type="Pfam" id="PF06429">
    <property type="entry name" value="Flg_bbr_C"/>
    <property type="match status" value="1"/>
</dbReference>
<dbReference type="InterPro" id="IPR037925">
    <property type="entry name" value="FlgE/F/G-like"/>
</dbReference>
<dbReference type="InterPro" id="IPR011491">
    <property type="entry name" value="FlgE_D2"/>
</dbReference>
<keyword evidence="10" id="KW-0282">Flagellum</keyword>
<keyword evidence="4 5" id="KW-0975">Bacterial flagellum</keyword>
<dbReference type="Gene3D" id="2.60.98.20">
    <property type="entry name" value="Flagellar hook protein FlgE"/>
    <property type="match status" value="1"/>
</dbReference>